<proteinExistence type="predicted"/>
<protein>
    <submittedName>
        <fullName evidence="2">Uncharacterized protein LOC117137072</fullName>
    </submittedName>
</protein>
<organism evidence="1 2">
    <name type="scientific">Drosophila mauritiana</name>
    <name type="common">Fruit fly</name>
    <dbReference type="NCBI Taxonomy" id="7226"/>
    <lineage>
        <taxon>Eukaryota</taxon>
        <taxon>Metazoa</taxon>
        <taxon>Ecdysozoa</taxon>
        <taxon>Arthropoda</taxon>
        <taxon>Hexapoda</taxon>
        <taxon>Insecta</taxon>
        <taxon>Pterygota</taxon>
        <taxon>Neoptera</taxon>
        <taxon>Endopterygota</taxon>
        <taxon>Diptera</taxon>
        <taxon>Brachycera</taxon>
        <taxon>Muscomorpha</taxon>
        <taxon>Ephydroidea</taxon>
        <taxon>Drosophilidae</taxon>
        <taxon>Drosophila</taxon>
        <taxon>Sophophora</taxon>
    </lineage>
</organism>
<dbReference type="RefSeq" id="XP_033154193.1">
    <property type="nucleotide sequence ID" value="XM_033298302.1"/>
</dbReference>
<sequence>MSIRERLTFFGLWFSLSKIPKPLLNELSQSFIEIRQQISTTDGLKFMATSKLPEVLDSSEDSEAARRMVNVFREINGAGREDLKKSTFFDRHNYFKNFDSLVKEAAFKVIHSDDYESSQQKAMSLLSALNIKPTITTLNSMSKEPLMCFELNCEIDVVLVAQESKIYDDVIHYFTTMLA</sequence>
<keyword evidence="1" id="KW-1185">Reference proteome</keyword>
<accession>A0A6P8JEZ4</accession>
<gene>
    <name evidence="2" type="primary">LOC117137072</name>
</gene>
<dbReference type="AlphaFoldDB" id="A0A6P8JEZ4"/>
<name>A0A6P8JEZ4_DROMA</name>
<reference evidence="2" key="1">
    <citation type="submission" date="2025-08" db="UniProtKB">
        <authorList>
            <consortium name="RefSeq"/>
        </authorList>
    </citation>
    <scope>IDENTIFICATION</scope>
    <source>
        <strain evidence="2">Mau12</strain>
        <tissue evidence="2">Whole Body</tissue>
    </source>
</reference>
<evidence type="ECO:0000313" key="1">
    <source>
        <dbReference type="Proteomes" id="UP000515162"/>
    </source>
</evidence>
<dbReference type="Proteomes" id="UP000515162">
    <property type="component" value="Chromosome 2L"/>
</dbReference>
<evidence type="ECO:0000313" key="2">
    <source>
        <dbReference type="RefSeq" id="XP_033154193.1"/>
    </source>
</evidence>
<dbReference type="GeneID" id="117137072"/>